<evidence type="ECO:0000313" key="4">
    <source>
        <dbReference type="Proteomes" id="UP001364472"/>
    </source>
</evidence>
<dbReference type="NCBIfam" id="NF038128">
    <property type="entry name" value="choice_anch_J"/>
    <property type="match status" value="1"/>
</dbReference>
<reference evidence="3 4" key="1">
    <citation type="journal article" date="2016" name="Antonie Van Leeuwenhoek">
        <title>Denitratimonas tolerans gen. nov., sp. nov., a denitrifying bacterium isolated from a bioreactor for tannery wastewater treatment.</title>
        <authorList>
            <person name="Han S.I."/>
            <person name="Kim J.O."/>
            <person name="Lee Y.R."/>
            <person name="Ekpeghere K.I."/>
            <person name="Koh S.C."/>
            <person name="Whang K.S."/>
        </authorList>
    </citation>
    <scope>NUCLEOTIDE SEQUENCE [LARGE SCALE GENOMIC DNA]</scope>
    <source>
        <strain evidence="3 4">KACC 17565</strain>
    </source>
</reference>
<organism evidence="3 4">
    <name type="scientific">Denitratimonas tolerans</name>
    <dbReference type="NCBI Taxonomy" id="1338420"/>
    <lineage>
        <taxon>Bacteria</taxon>
        <taxon>Pseudomonadati</taxon>
        <taxon>Pseudomonadota</taxon>
        <taxon>Gammaproteobacteria</taxon>
        <taxon>Lysobacterales</taxon>
        <taxon>Lysobacteraceae</taxon>
        <taxon>Denitratimonas</taxon>
    </lineage>
</organism>
<feature type="domain" description="Lcl C-terminal" evidence="2">
    <location>
        <begin position="46"/>
        <end position="178"/>
    </location>
</feature>
<keyword evidence="4" id="KW-1185">Reference proteome</keyword>
<dbReference type="Proteomes" id="UP001364472">
    <property type="component" value="Unassembled WGS sequence"/>
</dbReference>
<name>A0AAW9R1X3_9GAMM</name>
<keyword evidence="1" id="KW-0732">Signal</keyword>
<dbReference type="Pfam" id="PF07603">
    <property type="entry name" value="Lcl_C"/>
    <property type="match status" value="1"/>
</dbReference>
<dbReference type="EMBL" id="JBBDHC010000002">
    <property type="protein sequence ID" value="MEJ1248336.1"/>
    <property type="molecule type" value="Genomic_DNA"/>
</dbReference>
<feature type="signal peptide" evidence="1">
    <location>
        <begin position="1"/>
        <end position="23"/>
    </location>
</feature>
<proteinExistence type="predicted"/>
<comment type="caution">
    <text evidence="3">The sequence shown here is derived from an EMBL/GenBank/DDBJ whole genome shotgun (WGS) entry which is preliminary data.</text>
</comment>
<evidence type="ECO:0000313" key="3">
    <source>
        <dbReference type="EMBL" id="MEJ1248336.1"/>
    </source>
</evidence>
<feature type="chain" id="PRO_5043387432" evidence="1">
    <location>
        <begin position="24"/>
        <end position="391"/>
    </location>
</feature>
<dbReference type="AlphaFoldDB" id="A0AAW9R1X3"/>
<gene>
    <name evidence="3" type="ORF">WB794_01400</name>
</gene>
<evidence type="ECO:0000256" key="1">
    <source>
        <dbReference type="SAM" id="SignalP"/>
    </source>
</evidence>
<dbReference type="PANTHER" id="PTHR35812:SF1">
    <property type="entry name" value="LIPOPROTEIN"/>
    <property type="match status" value="1"/>
</dbReference>
<dbReference type="InterPro" id="IPR011460">
    <property type="entry name" value="Lcl_C"/>
</dbReference>
<dbReference type="Gene3D" id="2.60.120.200">
    <property type="match status" value="1"/>
</dbReference>
<evidence type="ECO:0000259" key="2">
    <source>
        <dbReference type="Pfam" id="PF07603"/>
    </source>
</evidence>
<dbReference type="PANTHER" id="PTHR35812">
    <property type="entry name" value="LIPOPROTEIN"/>
    <property type="match status" value="1"/>
</dbReference>
<accession>A0AAW9R1X3</accession>
<protein>
    <submittedName>
        <fullName evidence="3">DUF1566 domain-containing protein</fullName>
    </submittedName>
</protein>
<sequence length="391" mass="42039">MKRSLFLPCVIALALSLPGPTQAACNPNLTRETPDSDFVVNAGGHTVTHTRTGLTWRRCQLGMAWNGSTCSGTAQSMIWQSALLAVQAINDGTGLDGHRDWRMPDLNELMTLVDHACYDPAINTNRFPNTAYPSAHIAKYWSSTPDGSVGRAWSVDFQFGMIVAETMAGTSLRARPVRGTLRDTPGTPPPALPSFVDNFDTLEGTHANQWITGNFSEPEGARTWWLFDNSYFDAQAGAPESFVSTTFEATGDNGTISDWLATPLLEFRSGSSLSFYTRTVTGAYYADRLQVRLCTGEPCNSAGPGALGVGGFTTLLLDINPNLLSGPDGSGVNGYPDTWTRFQLGAAQGIPSSGRGRIAFRYFVPDAGAYGLHSHAIGLDTVRIEATPILD</sequence>
<dbReference type="RefSeq" id="WP_337334058.1">
    <property type="nucleotide sequence ID" value="NZ_JBBDHC010000002.1"/>
</dbReference>